<reference evidence="2" key="1">
    <citation type="submission" date="2022-06" db="EMBL/GenBank/DDBJ databases">
        <authorList>
            <person name="Berger JAMES D."/>
            <person name="Berger JAMES D."/>
        </authorList>
    </citation>
    <scope>NUCLEOTIDE SEQUENCE [LARGE SCALE GENOMIC DNA]</scope>
</reference>
<feature type="chain" id="PRO_5041686311" evidence="1">
    <location>
        <begin position="21"/>
        <end position="127"/>
    </location>
</feature>
<proteinExistence type="predicted"/>
<evidence type="ECO:0000256" key="1">
    <source>
        <dbReference type="SAM" id="SignalP"/>
    </source>
</evidence>
<dbReference type="AlphaFoldDB" id="A0AA85IT92"/>
<feature type="signal peptide" evidence="1">
    <location>
        <begin position="1"/>
        <end position="20"/>
    </location>
</feature>
<protein>
    <submittedName>
        <fullName evidence="3">Uncharacterized protein</fullName>
    </submittedName>
</protein>
<keyword evidence="1" id="KW-0732">Signal</keyword>
<name>A0AA85IT92_TRIRE</name>
<dbReference type="Proteomes" id="UP000050795">
    <property type="component" value="Unassembled WGS sequence"/>
</dbReference>
<organism evidence="2 3">
    <name type="scientific">Trichobilharzia regenti</name>
    <name type="common">Nasal bird schistosome</name>
    <dbReference type="NCBI Taxonomy" id="157069"/>
    <lineage>
        <taxon>Eukaryota</taxon>
        <taxon>Metazoa</taxon>
        <taxon>Spiralia</taxon>
        <taxon>Lophotrochozoa</taxon>
        <taxon>Platyhelminthes</taxon>
        <taxon>Trematoda</taxon>
        <taxon>Digenea</taxon>
        <taxon>Strigeidida</taxon>
        <taxon>Schistosomatoidea</taxon>
        <taxon>Schistosomatidae</taxon>
        <taxon>Trichobilharzia</taxon>
    </lineage>
</organism>
<evidence type="ECO:0000313" key="3">
    <source>
        <dbReference type="WBParaSite" id="TREG1_118420.1"/>
    </source>
</evidence>
<sequence>MSHVWLTLALCLIFSGVVHGGGEIDYTCKDLEDQMIDLLSYVYYLSIRLYFLDSVFERTRTCGQSKEAALEILAFLKYGTGGEQYKHPFCEDVKFLKNIGGLSNSVCIQWCQWKLTSVKFSNLPKVF</sequence>
<evidence type="ECO:0000313" key="2">
    <source>
        <dbReference type="Proteomes" id="UP000050795"/>
    </source>
</evidence>
<dbReference type="WBParaSite" id="TREG1_118420.1">
    <property type="protein sequence ID" value="TREG1_118420.1"/>
    <property type="gene ID" value="TREG1_118420"/>
</dbReference>
<accession>A0AA85IT92</accession>
<reference evidence="3" key="2">
    <citation type="submission" date="2023-11" db="UniProtKB">
        <authorList>
            <consortium name="WormBaseParasite"/>
        </authorList>
    </citation>
    <scope>IDENTIFICATION</scope>
</reference>
<keyword evidence="2" id="KW-1185">Reference proteome</keyword>